<protein>
    <submittedName>
        <fullName evidence="2">Uncharacterized protein</fullName>
    </submittedName>
</protein>
<sequence>MGAAEEATGVGGAMGAPEEEEEEIAESMDLGDSAPASGSAVLSAAKAVAVVSGLGLSAGEAIWLEAALLRRRGFTPSPNCGGCVLWSKNEYTHIRGKPFLIWEQMDLICSNNMANGHLASSFMDQEDSHPPSQSYQQDVGDDYEIDLDLNMSGIGLEDDALNSVTQQPHVQTNDVNDEATSHSKDIPCASTSSRKRKCNSQVNVEVFDRRGEQEVERFGAAGVLPALTAASMGSPGATLPCPPSRPAWGGLSPSLVGAPTSSAHHADSSAPGHVGCMRSINADDGPSASNIDAALPPQKTFAQILMASVTPPSLPIKIHSPACTDSGEPAVFFSPDEVRLSCEPLKHAIIARTPVGRPSFQEIRLHLAQRFGFAKEFIIIALDGRHLLL</sequence>
<organism evidence="2 3">
    <name type="scientific">Colocasia esculenta</name>
    <name type="common">Wild taro</name>
    <name type="synonym">Arum esculentum</name>
    <dbReference type="NCBI Taxonomy" id="4460"/>
    <lineage>
        <taxon>Eukaryota</taxon>
        <taxon>Viridiplantae</taxon>
        <taxon>Streptophyta</taxon>
        <taxon>Embryophyta</taxon>
        <taxon>Tracheophyta</taxon>
        <taxon>Spermatophyta</taxon>
        <taxon>Magnoliopsida</taxon>
        <taxon>Liliopsida</taxon>
        <taxon>Araceae</taxon>
        <taxon>Aroideae</taxon>
        <taxon>Colocasieae</taxon>
        <taxon>Colocasia</taxon>
    </lineage>
</organism>
<proteinExistence type="predicted"/>
<dbReference type="EMBL" id="NMUH01002422">
    <property type="protein sequence ID" value="MQL99863.1"/>
    <property type="molecule type" value="Genomic_DNA"/>
</dbReference>
<dbReference type="OrthoDB" id="851886at2759"/>
<dbReference type="AlphaFoldDB" id="A0A843W6J7"/>
<feature type="compositionally biased region" description="Polar residues" evidence="1">
    <location>
        <begin position="165"/>
        <end position="174"/>
    </location>
</feature>
<name>A0A843W6J7_COLES</name>
<comment type="caution">
    <text evidence="2">The sequence shown here is derived from an EMBL/GenBank/DDBJ whole genome shotgun (WGS) entry which is preliminary data.</text>
</comment>
<dbReference type="Proteomes" id="UP000652761">
    <property type="component" value="Unassembled WGS sequence"/>
</dbReference>
<accession>A0A843W6J7</accession>
<evidence type="ECO:0000256" key="1">
    <source>
        <dbReference type="SAM" id="MobiDB-lite"/>
    </source>
</evidence>
<gene>
    <name evidence="2" type="ORF">Taro_032597</name>
</gene>
<evidence type="ECO:0000313" key="2">
    <source>
        <dbReference type="EMBL" id="MQL99863.1"/>
    </source>
</evidence>
<evidence type="ECO:0000313" key="3">
    <source>
        <dbReference type="Proteomes" id="UP000652761"/>
    </source>
</evidence>
<feature type="region of interest" description="Disordered" evidence="1">
    <location>
        <begin position="165"/>
        <end position="194"/>
    </location>
</feature>
<feature type="region of interest" description="Disordered" evidence="1">
    <location>
        <begin position="1"/>
        <end position="32"/>
    </location>
</feature>
<keyword evidence="3" id="KW-1185">Reference proteome</keyword>
<reference evidence="2" key="1">
    <citation type="submission" date="2017-07" db="EMBL/GenBank/DDBJ databases">
        <title>Taro Niue Genome Assembly and Annotation.</title>
        <authorList>
            <person name="Atibalentja N."/>
            <person name="Keating K."/>
            <person name="Fields C.J."/>
        </authorList>
    </citation>
    <scope>NUCLEOTIDE SEQUENCE</scope>
    <source>
        <strain evidence="2">Niue_2</strain>
        <tissue evidence="2">Leaf</tissue>
    </source>
</reference>
<feature type="compositionally biased region" description="Acidic residues" evidence="1">
    <location>
        <begin position="17"/>
        <end position="26"/>
    </location>
</feature>